<feature type="chain" id="PRO_5046299076" evidence="1">
    <location>
        <begin position="20"/>
        <end position="65"/>
    </location>
</feature>
<proteinExistence type="predicted"/>
<reference evidence="3" key="1">
    <citation type="journal article" date="2019" name="Int. J. Syst. Evol. Microbiol.">
        <title>The Global Catalogue of Microorganisms (GCM) 10K type strain sequencing project: providing services to taxonomists for standard genome sequencing and annotation.</title>
        <authorList>
            <consortium name="The Broad Institute Genomics Platform"/>
            <consortium name="The Broad Institute Genome Sequencing Center for Infectious Disease"/>
            <person name="Wu L."/>
            <person name="Ma J."/>
        </authorList>
    </citation>
    <scope>NUCLEOTIDE SEQUENCE [LARGE SCALE GENOMIC DNA]</scope>
    <source>
        <strain evidence="3">CGMCC 1.12931</strain>
    </source>
</reference>
<evidence type="ECO:0000313" key="2">
    <source>
        <dbReference type="EMBL" id="GGE39535.1"/>
    </source>
</evidence>
<comment type="caution">
    <text evidence="2">The sequence shown here is derived from an EMBL/GenBank/DDBJ whole genome shotgun (WGS) entry which is preliminary data.</text>
</comment>
<accession>A0ABQ1SJB7</accession>
<evidence type="ECO:0000256" key="1">
    <source>
        <dbReference type="SAM" id="SignalP"/>
    </source>
</evidence>
<gene>
    <name evidence="2" type="ORF">GCM10010832_19700</name>
</gene>
<protein>
    <submittedName>
        <fullName evidence="2">Uncharacterized protein</fullName>
    </submittedName>
</protein>
<dbReference type="RefSeq" id="WP_188458950.1">
    <property type="nucleotide sequence ID" value="NZ_BMGM01000008.1"/>
</dbReference>
<feature type="signal peptide" evidence="1">
    <location>
        <begin position="1"/>
        <end position="19"/>
    </location>
</feature>
<dbReference type="EMBL" id="BMGM01000008">
    <property type="protein sequence ID" value="GGE39535.1"/>
    <property type="molecule type" value="Genomic_DNA"/>
</dbReference>
<keyword evidence="3" id="KW-1185">Reference proteome</keyword>
<keyword evidence="1" id="KW-0732">Signal</keyword>
<name>A0ABQ1SJB7_9FLAO</name>
<organism evidence="2 3">
    <name type="scientific">Psychroflexus planctonicus</name>
    <dbReference type="NCBI Taxonomy" id="1526575"/>
    <lineage>
        <taxon>Bacteria</taxon>
        <taxon>Pseudomonadati</taxon>
        <taxon>Bacteroidota</taxon>
        <taxon>Flavobacteriia</taxon>
        <taxon>Flavobacteriales</taxon>
        <taxon>Flavobacteriaceae</taxon>
        <taxon>Psychroflexus</taxon>
    </lineage>
</organism>
<dbReference type="Proteomes" id="UP000599179">
    <property type="component" value="Unassembled WGS sequence"/>
</dbReference>
<evidence type="ECO:0000313" key="3">
    <source>
        <dbReference type="Proteomes" id="UP000599179"/>
    </source>
</evidence>
<sequence>MKKISLFICLFFGYTLSWAQTTDDNERRWLILLSQEEEHPQLEEQVGAIEANREGAIERKLALYS</sequence>